<dbReference type="SMART" id="SM00220">
    <property type="entry name" value="S_TKc"/>
    <property type="match status" value="1"/>
</dbReference>
<evidence type="ECO:0000256" key="9">
    <source>
        <dbReference type="ARBA" id="ARBA00048329"/>
    </source>
</evidence>
<dbReference type="InterPro" id="IPR008271">
    <property type="entry name" value="Ser/Thr_kinase_AS"/>
</dbReference>
<feature type="compositionally biased region" description="Low complexity" evidence="13">
    <location>
        <begin position="844"/>
        <end position="859"/>
    </location>
</feature>
<feature type="region of interest" description="Disordered" evidence="13">
    <location>
        <begin position="83"/>
        <end position="124"/>
    </location>
</feature>
<evidence type="ECO:0000256" key="4">
    <source>
        <dbReference type="ARBA" id="ARBA00022679"/>
    </source>
</evidence>
<dbReference type="PANTHER" id="PTHR44329">
    <property type="entry name" value="SERINE/THREONINE-PROTEIN KINASE TNNI3K-RELATED"/>
    <property type="match status" value="1"/>
</dbReference>
<organism evidence="15 16">
    <name type="scientific">Fopius arisanus</name>
    <dbReference type="NCBI Taxonomy" id="64838"/>
    <lineage>
        <taxon>Eukaryota</taxon>
        <taxon>Metazoa</taxon>
        <taxon>Ecdysozoa</taxon>
        <taxon>Arthropoda</taxon>
        <taxon>Hexapoda</taxon>
        <taxon>Insecta</taxon>
        <taxon>Pterygota</taxon>
        <taxon>Neoptera</taxon>
        <taxon>Endopterygota</taxon>
        <taxon>Hymenoptera</taxon>
        <taxon>Apocrita</taxon>
        <taxon>Ichneumonoidea</taxon>
        <taxon>Braconidae</taxon>
        <taxon>Opiinae</taxon>
        <taxon>Fopius</taxon>
    </lineage>
</organism>
<evidence type="ECO:0000256" key="7">
    <source>
        <dbReference type="ARBA" id="ARBA00022840"/>
    </source>
</evidence>
<dbReference type="Pfam" id="PF07714">
    <property type="entry name" value="PK_Tyr_Ser-Thr"/>
    <property type="match status" value="1"/>
</dbReference>
<reference evidence="16" key="1">
    <citation type="submission" date="2025-08" db="UniProtKB">
        <authorList>
            <consortium name="RefSeq"/>
        </authorList>
    </citation>
    <scope>IDENTIFICATION</scope>
    <source>
        <strain evidence="16">USDA-PBARC FA_bdor</strain>
        <tissue evidence="16">Whole organism</tissue>
    </source>
</reference>
<feature type="compositionally biased region" description="Polar residues" evidence="13">
    <location>
        <begin position="114"/>
        <end position="124"/>
    </location>
</feature>
<protein>
    <recommendedName>
        <fullName evidence="10">Mitogen-activated protein kinase kinase kinase dlk-1</fullName>
        <ecNumber evidence="2">2.7.11.25</ecNumber>
    </recommendedName>
    <alternativeName>
        <fullName evidence="12">DAP kinase-like kinase</fullName>
    </alternativeName>
    <alternativeName>
        <fullName evidence="11">Death-associated protein kinase-like kinase</fullName>
    </alternativeName>
</protein>
<dbReference type="GO" id="GO:0005524">
    <property type="term" value="F:ATP binding"/>
    <property type="evidence" value="ECO:0007669"/>
    <property type="project" value="UniProtKB-KW"/>
</dbReference>
<dbReference type="Gene3D" id="3.30.200.20">
    <property type="entry name" value="Phosphorylase Kinase, domain 1"/>
    <property type="match status" value="1"/>
</dbReference>
<evidence type="ECO:0000256" key="1">
    <source>
        <dbReference type="ARBA" id="ARBA00006529"/>
    </source>
</evidence>
<sequence length="897" mass="100480">MRTPGAEAEVNRSHESYGFDFQTKIKSTSTSSSPMASSSGIIVNPLVLSTSPAEAEEFSNSMLCIQDELGQLSNIDVGSNLSIDGVKDPQTIENEAGYDLPGDSKSESSEDTSQHGQTSVSMEPQKSSWVEGIFGCMKPVWTFISKPVVSEKIKGPSDDHWEILFETISDLEWLGSGAQGAVFRGLLNKEIVAVKKVREPRETDIRHLRKLNHPNVVKFRGVCTQAPCYCIVMEYCPYGPLYDLLRGGEKVPPPRLVSWSKQIAAGMAYLHAHKIVHRDLKSPNVLIGQGEVVKISDFGTSRELIEKSTRMSFAGTVAWMAPEIIRNEPCSEKVDIWSYGVVLWELLSGEVPYKDVDSSAIIWGVGNNSLHLPIPASCPEGYKLLVQQCWAAKPRNRPSFKHIEVHLQIAAIEVLSTKSEEYFKTQQTWKEEIRVHMKQMQTNSSNGSRYEANLIRQRESELRHAQDIREHYERKLELANSLYLDLSAVWLQMEQRERDIRKIEQLSGGKQYRKRLVHPLKQIKERLPNRRNNRAQSSSTTPTTPPSPQDPPTSPLKATLCTQLNNSNQPETVLFPSANSNSSFKQKKYRHRRVGSGGLVSASPRSSPHRERKSGELSLRYVDHQTQTDITSISESIENLGIYCHSKGVQYSPPRSHPRSVNGNCMDVVDKGIFEGIENRSNGNERIKDSDDEHLETLERKVSEIINANRLLSPVDNGNCDDVTMHGLHYGGMGINGAAGETSDEAEQEAACGDAEDKNDNGRIDRIGENDNDEFDIDSEDDGGEEGWSDVDGEMPVRYGFNYSLRRRSATRRPIGPGCRLRRIKQNPLNNIDRGLVSDEENTSEYSHPPSSHSSTLESNPDVQRAYRRATRNVNKTSEAPYMYVKRSGDREIAVSP</sequence>
<comment type="similarity">
    <text evidence="1">Belongs to the protein kinase superfamily. STE Ser/Thr protein kinase family. MAP kinase kinase kinase subfamily.</text>
</comment>
<dbReference type="EC" id="2.7.11.25" evidence="2"/>
<dbReference type="AlphaFoldDB" id="A0A9R1SYX3"/>
<keyword evidence="15" id="KW-1185">Reference proteome</keyword>
<dbReference type="GeneID" id="105264427"/>
<keyword evidence="4" id="KW-0808">Transferase</keyword>
<dbReference type="CTD" id="40143"/>
<dbReference type="Proteomes" id="UP000694866">
    <property type="component" value="Unplaced"/>
</dbReference>
<feature type="compositionally biased region" description="Acidic residues" evidence="13">
    <location>
        <begin position="770"/>
        <end position="793"/>
    </location>
</feature>
<keyword evidence="3" id="KW-0723">Serine/threonine-protein kinase</keyword>
<feature type="region of interest" description="Disordered" evidence="13">
    <location>
        <begin position="1"/>
        <end position="20"/>
    </location>
</feature>
<accession>A0A9R1SYX3</accession>
<evidence type="ECO:0000313" key="15">
    <source>
        <dbReference type="Proteomes" id="UP000694866"/>
    </source>
</evidence>
<evidence type="ECO:0000256" key="2">
    <source>
        <dbReference type="ARBA" id="ARBA00012406"/>
    </source>
</evidence>
<dbReference type="GO" id="GO:0006950">
    <property type="term" value="P:response to stress"/>
    <property type="evidence" value="ECO:0007669"/>
    <property type="project" value="UniProtKB-ARBA"/>
</dbReference>
<keyword evidence="6 16" id="KW-0418">Kinase</keyword>
<dbReference type="KEGG" id="fas:105264427"/>
<dbReference type="PANTHER" id="PTHR44329:SF304">
    <property type="entry name" value="MITOGEN-ACTIVATED PROTEIN KINASE KINASE KINASE 13-LIKE ISOFORM X1"/>
    <property type="match status" value="1"/>
</dbReference>
<dbReference type="InterPro" id="IPR011009">
    <property type="entry name" value="Kinase-like_dom_sf"/>
</dbReference>
<dbReference type="InterPro" id="IPR000719">
    <property type="entry name" value="Prot_kinase_dom"/>
</dbReference>
<feature type="domain" description="Protein kinase" evidence="14">
    <location>
        <begin position="168"/>
        <end position="409"/>
    </location>
</feature>
<gene>
    <name evidence="16" type="primary">wnd</name>
</gene>
<evidence type="ECO:0000256" key="11">
    <source>
        <dbReference type="ARBA" id="ARBA00077446"/>
    </source>
</evidence>
<feature type="compositionally biased region" description="Pro residues" evidence="13">
    <location>
        <begin position="543"/>
        <end position="554"/>
    </location>
</feature>
<feature type="region of interest" description="Disordered" evidence="13">
    <location>
        <begin position="514"/>
        <end position="618"/>
    </location>
</feature>
<dbReference type="PRINTS" id="PR00109">
    <property type="entry name" value="TYRKINASE"/>
</dbReference>
<dbReference type="OrthoDB" id="339325at2759"/>
<dbReference type="InterPro" id="IPR051681">
    <property type="entry name" value="Ser/Thr_Kinases-Pseudokinases"/>
</dbReference>
<comment type="catalytic activity">
    <reaction evidence="8">
        <text>L-threonyl-[protein] + ATP = O-phospho-L-threonyl-[protein] + ADP + H(+)</text>
        <dbReference type="Rhea" id="RHEA:46608"/>
        <dbReference type="Rhea" id="RHEA-COMP:11060"/>
        <dbReference type="Rhea" id="RHEA-COMP:11605"/>
        <dbReference type="ChEBI" id="CHEBI:15378"/>
        <dbReference type="ChEBI" id="CHEBI:30013"/>
        <dbReference type="ChEBI" id="CHEBI:30616"/>
        <dbReference type="ChEBI" id="CHEBI:61977"/>
        <dbReference type="ChEBI" id="CHEBI:456216"/>
        <dbReference type="EC" id="2.7.11.25"/>
    </reaction>
</comment>
<dbReference type="GO" id="GO:0005737">
    <property type="term" value="C:cytoplasm"/>
    <property type="evidence" value="ECO:0007669"/>
    <property type="project" value="TreeGrafter"/>
</dbReference>
<dbReference type="GO" id="GO:0004709">
    <property type="term" value="F:MAP kinase kinase kinase activity"/>
    <property type="evidence" value="ECO:0007669"/>
    <property type="project" value="UniProtKB-EC"/>
</dbReference>
<evidence type="ECO:0000259" key="14">
    <source>
        <dbReference type="PROSITE" id="PS50011"/>
    </source>
</evidence>
<feature type="region of interest" description="Disordered" evidence="13">
    <location>
        <begin position="812"/>
        <end position="897"/>
    </location>
</feature>
<keyword evidence="5" id="KW-0547">Nucleotide-binding</keyword>
<dbReference type="PROSITE" id="PS50011">
    <property type="entry name" value="PROTEIN_KINASE_DOM"/>
    <property type="match status" value="1"/>
</dbReference>
<dbReference type="FunFam" id="1.10.510.10:FF:000087">
    <property type="entry name" value="Mitogen-activated protein kinase kinase kinase 12"/>
    <property type="match status" value="1"/>
</dbReference>
<dbReference type="RefSeq" id="XP_011299585.1">
    <property type="nucleotide sequence ID" value="XM_011301283.1"/>
</dbReference>
<feature type="compositionally biased region" description="Basic and acidic residues" evidence="13">
    <location>
        <begin position="755"/>
        <end position="769"/>
    </location>
</feature>
<evidence type="ECO:0000256" key="12">
    <source>
        <dbReference type="ARBA" id="ARBA00080806"/>
    </source>
</evidence>
<evidence type="ECO:0000256" key="8">
    <source>
        <dbReference type="ARBA" id="ARBA00047559"/>
    </source>
</evidence>
<feature type="compositionally biased region" description="Basic residues" evidence="13">
    <location>
        <begin position="585"/>
        <end position="594"/>
    </location>
</feature>
<feature type="compositionally biased region" description="Basic and acidic residues" evidence="13">
    <location>
        <begin position="887"/>
        <end position="897"/>
    </location>
</feature>
<evidence type="ECO:0000256" key="6">
    <source>
        <dbReference type="ARBA" id="ARBA00022777"/>
    </source>
</evidence>
<dbReference type="SUPFAM" id="SSF56112">
    <property type="entry name" value="Protein kinase-like (PK-like)"/>
    <property type="match status" value="1"/>
</dbReference>
<dbReference type="InterPro" id="IPR001245">
    <property type="entry name" value="Ser-Thr/Tyr_kinase_cat_dom"/>
</dbReference>
<dbReference type="Gene3D" id="1.10.510.10">
    <property type="entry name" value="Transferase(Phosphotransferase) domain 1"/>
    <property type="match status" value="1"/>
</dbReference>
<evidence type="ECO:0000256" key="3">
    <source>
        <dbReference type="ARBA" id="ARBA00022527"/>
    </source>
</evidence>
<evidence type="ECO:0000256" key="5">
    <source>
        <dbReference type="ARBA" id="ARBA00022741"/>
    </source>
</evidence>
<dbReference type="PROSITE" id="PS00108">
    <property type="entry name" value="PROTEIN_KINASE_ST"/>
    <property type="match status" value="1"/>
</dbReference>
<proteinExistence type="inferred from homology"/>
<comment type="catalytic activity">
    <reaction evidence="9">
        <text>L-seryl-[protein] + ATP = O-phospho-L-seryl-[protein] + ADP + H(+)</text>
        <dbReference type="Rhea" id="RHEA:17989"/>
        <dbReference type="Rhea" id="RHEA-COMP:9863"/>
        <dbReference type="Rhea" id="RHEA-COMP:11604"/>
        <dbReference type="ChEBI" id="CHEBI:15378"/>
        <dbReference type="ChEBI" id="CHEBI:29999"/>
        <dbReference type="ChEBI" id="CHEBI:30616"/>
        <dbReference type="ChEBI" id="CHEBI:83421"/>
        <dbReference type="ChEBI" id="CHEBI:456216"/>
        <dbReference type="EC" id="2.7.11.25"/>
    </reaction>
</comment>
<feature type="compositionally biased region" description="Polar residues" evidence="13">
    <location>
        <begin position="560"/>
        <end position="584"/>
    </location>
</feature>
<evidence type="ECO:0000256" key="13">
    <source>
        <dbReference type="SAM" id="MobiDB-lite"/>
    </source>
</evidence>
<evidence type="ECO:0000256" key="10">
    <source>
        <dbReference type="ARBA" id="ARBA00074193"/>
    </source>
</evidence>
<evidence type="ECO:0000313" key="16">
    <source>
        <dbReference type="RefSeq" id="XP_011299585.1"/>
    </source>
</evidence>
<feature type="region of interest" description="Disordered" evidence="13">
    <location>
        <begin position="740"/>
        <end position="793"/>
    </location>
</feature>
<keyword evidence="7" id="KW-0067">ATP-binding</keyword>
<name>A0A9R1SYX3_9HYME</name>